<dbReference type="InterPro" id="IPR037026">
    <property type="entry name" value="Vgr_OB-fold_dom_sf"/>
</dbReference>
<dbReference type="Pfam" id="PF04717">
    <property type="entry name" value="Phage_base_V"/>
    <property type="match status" value="1"/>
</dbReference>
<comment type="similarity">
    <text evidence="1">Belongs to the VgrG protein family.</text>
</comment>
<dbReference type="NCBIfam" id="TIGR03361">
    <property type="entry name" value="VI_Rhs_Vgr"/>
    <property type="match status" value="1"/>
</dbReference>
<gene>
    <name evidence="5" type="ORF">NX773_16200</name>
</gene>
<accession>A0ABT2BMM1</accession>
<dbReference type="InterPro" id="IPR018769">
    <property type="entry name" value="VgrG2_DUF2345"/>
</dbReference>
<dbReference type="EMBL" id="JANUGV010000004">
    <property type="protein sequence ID" value="MCS0609710.1"/>
    <property type="molecule type" value="Genomic_DNA"/>
</dbReference>
<evidence type="ECO:0000259" key="4">
    <source>
        <dbReference type="Pfam" id="PF13296"/>
    </source>
</evidence>
<evidence type="ECO:0000313" key="6">
    <source>
        <dbReference type="Proteomes" id="UP001205861"/>
    </source>
</evidence>
<dbReference type="NCBIfam" id="TIGR01646">
    <property type="entry name" value="vgr_GE"/>
    <property type="match status" value="1"/>
</dbReference>
<dbReference type="Pfam" id="PF13296">
    <property type="entry name" value="T6SS_Vgr"/>
    <property type="match status" value="1"/>
</dbReference>
<dbReference type="SUPFAM" id="SSF69255">
    <property type="entry name" value="gp5 N-terminal domain-like"/>
    <property type="match status" value="1"/>
</dbReference>
<proteinExistence type="inferred from homology"/>
<evidence type="ECO:0000259" key="3">
    <source>
        <dbReference type="Pfam" id="PF10106"/>
    </source>
</evidence>
<dbReference type="SUPFAM" id="SSF69349">
    <property type="entry name" value="Phage fibre proteins"/>
    <property type="match status" value="1"/>
</dbReference>
<dbReference type="Pfam" id="PF10106">
    <property type="entry name" value="DUF2345"/>
    <property type="match status" value="1"/>
</dbReference>
<dbReference type="InterPro" id="IPR006531">
    <property type="entry name" value="Gp5/Vgr_OB"/>
</dbReference>
<feature type="domain" description="DUF2345" evidence="3">
    <location>
        <begin position="714"/>
        <end position="855"/>
    </location>
</feature>
<dbReference type="Gene3D" id="2.40.50.230">
    <property type="entry name" value="Gp5 N-terminal domain"/>
    <property type="match status" value="1"/>
</dbReference>
<evidence type="ECO:0000259" key="2">
    <source>
        <dbReference type="Pfam" id="PF04717"/>
    </source>
</evidence>
<protein>
    <submittedName>
        <fullName evidence="5">Type VI secretion system tip protein VgrG</fullName>
    </submittedName>
</protein>
<dbReference type="InterPro" id="IPR006533">
    <property type="entry name" value="T6SS_Vgr_RhsGE"/>
</dbReference>
<dbReference type="InterPro" id="IPR017847">
    <property type="entry name" value="T6SS_RhsGE_Vgr_subset"/>
</dbReference>
<feature type="domain" description="Putative type VI secretion system Rhs element associated Vgr" evidence="4">
    <location>
        <begin position="573"/>
        <end position="680"/>
    </location>
</feature>
<dbReference type="Gene3D" id="4.10.220.110">
    <property type="match status" value="1"/>
</dbReference>
<evidence type="ECO:0000256" key="1">
    <source>
        <dbReference type="ARBA" id="ARBA00005558"/>
    </source>
</evidence>
<dbReference type="Gene3D" id="2.30.110.50">
    <property type="match status" value="1"/>
</dbReference>
<organism evidence="5 6">
    <name type="scientific">Massilia solisilvae</name>
    <dbReference type="NCBI Taxonomy" id="1811225"/>
    <lineage>
        <taxon>Bacteria</taxon>
        <taxon>Pseudomonadati</taxon>
        <taxon>Pseudomonadota</taxon>
        <taxon>Betaproteobacteria</taxon>
        <taxon>Burkholderiales</taxon>
        <taxon>Oxalobacteraceae</taxon>
        <taxon>Telluria group</taxon>
        <taxon>Massilia</taxon>
    </lineage>
</organism>
<dbReference type="InterPro" id="IPR028244">
    <property type="entry name" value="T6SS_Rhs_Vgr_dom"/>
</dbReference>
<feature type="domain" description="Gp5/Type VI secretion system Vgr protein OB-fold" evidence="2">
    <location>
        <begin position="493"/>
        <end position="546"/>
    </location>
</feature>
<dbReference type="SUPFAM" id="SSF69279">
    <property type="entry name" value="Phage tail proteins"/>
    <property type="match status" value="2"/>
</dbReference>
<dbReference type="Proteomes" id="UP001205861">
    <property type="component" value="Unassembled WGS sequence"/>
</dbReference>
<name>A0ABT2BMM1_9BURK</name>
<reference evidence="5 6" key="1">
    <citation type="submission" date="2022-08" db="EMBL/GenBank/DDBJ databases">
        <title>Reclassification of Massilia species as members of the genera Telluria, Duganella, Pseudoduganella, Mokoshia gen. nov. and Zemynaea gen. nov. using orthogonal and non-orthogonal genome-based approaches.</title>
        <authorList>
            <person name="Bowman J.P."/>
        </authorList>
    </citation>
    <scope>NUCLEOTIDE SEQUENCE [LARGE SCALE GENOMIC DNA]</scope>
    <source>
        <strain evidence="5 6">JCM 31607</strain>
    </source>
</reference>
<comment type="caution">
    <text evidence="5">The sequence shown here is derived from an EMBL/GenBank/DDBJ whole genome shotgun (WGS) entry which is preliminary data.</text>
</comment>
<evidence type="ECO:0000313" key="5">
    <source>
        <dbReference type="EMBL" id="MCS0609710.1"/>
    </source>
</evidence>
<sequence>MESTAEFLRVLQHEQSLSTAHRQLRLRLAHSDQLSDDVLLPQRVEGGESICGGIEYRVSCVASSPALPLKELIALPAEIQIVTDRGQLRSVCGIVTEARAGDFDGGLATYQLVLRDALSIMEKRTNSRVFRYQNELEIVQVLFDEWRHSNSVLAGAFEYELDPPFDMRQFPPREQVMQHNESDAAFVRRLLKRRGVAWVFRAGRSRNTAVDPAHDLVPAHTLVLFNDATSLPQNAAGAVRYHRDGATEKRDTITTWSAARQLQPGSTTRHSWDYKNPSGGHFMLATARGMADQGASGNQLAATLDDYLVEMPHAGNDIEDHWRLGQLRMNRHEFQTKCFHGEGSVRDFCAGEYFSLTGHPEIDTHPAAERDFVLTEVRLSAQNNLPRDLSERVDALLRRNHWIDGAGGATVADDGQMRVRVSFTAVRRGVPVVPAFDPRSDLPHPQLQSALVVGPPNEEVHCDPLGRVKIRFPGMREEDHKHAHGAGASNSPADSAWVRVASNWAGNGPGSQQQCGTLGLPRIGTEVLVAFLGGDPDKPVIISQLFNQRAVPPALSKAGDLPGNRYLSGARSREVGGARGNQLRFDDTRGQISAQVASDHAASELNLGWLTEPKANGHGEPRGEGAELRSDEAVAVRGGKGVLLSAHPARHAMSDQLERGHLTGLAELMQGMLDELSRLAVAHTEDEESQPRLAELVDKLRRWHEGTNLSPDGAPVGEARQPILAGAAPGGIILGSNDNLALGAQTKIDVVSVGDTELSTGRNLFLRAARSLSLFVHELGMRFVAAKGDVVFQTHKGKVEVKSADEISLIATKGISIQAPFVRIVGDGAQTTWTAGTILQKSSHEQRLEAAHFQMITGTAGSPEVAAAPETSLETDERIIAVDWQTGLPARGRRYIAKHEDGTTIEGVTDEEGRTSILQSYAIGDIEFRLLPRDDKGSSSEG</sequence>
<dbReference type="Pfam" id="PF05954">
    <property type="entry name" value="Phage_GPD"/>
    <property type="match status" value="1"/>
</dbReference>
<dbReference type="RefSeq" id="WP_258857352.1">
    <property type="nucleotide sequence ID" value="NZ_JANUGV010000004.1"/>
</dbReference>
<dbReference type="Gene3D" id="3.55.50.10">
    <property type="entry name" value="Baseplate protein-like domains"/>
    <property type="match status" value="1"/>
</dbReference>
<keyword evidence="6" id="KW-1185">Reference proteome</keyword>